<sequence>MEHPSSFYVECEALKSIRHRNLVRVIGLCSTFDTSGFEFKALFFAGMNSKHLFLSLDQMATLKSGSIQNDFGLAKFLQNNIISLGDASSTTRLRGSIGYIAPEYGLGCKISIEDDVYSYGIIVPEIIIGKRPNFTALAPTLTYHHEGEDPNHAVVEMQTSIELAKLGLKCTEPSPKDRSTMCDVYAEIIFTSKRNIMQSSTGEEDDTIVDNELKMNQIATMRIPALQ</sequence>
<dbReference type="PANTHER" id="PTHR48055">
    <property type="entry name" value="LEUCINE-RICH REPEAT RECEPTOR PROTEIN KINASE EMS1"/>
    <property type="match status" value="1"/>
</dbReference>
<dbReference type="AlphaFoldDB" id="A0A0E0IP60"/>
<dbReference type="InterPro" id="IPR000719">
    <property type="entry name" value="Prot_kinase_dom"/>
</dbReference>
<reference evidence="2" key="2">
    <citation type="submission" date="2018-04" db="EMBL/GenBank/DDBJ databases">
        <title>OnivRS2 (Oryza nivara Reference Sequence Version 2).</title>
        <authorList>
            <person name="Zhang J."/>
            <person name="Kudrna D."/>
            <person name="Lee S."/>
            <person name="Talag J."/>
            <person name="Rajasekar S."/>
            <person name="Welchert J."/>
            <person name="Hsing Y.-I."/>
            <person name="Wing R.A."/>
        </authorList>
    </citation>
    <scope>NUCLEOTIDE SEQUENCE [LARGE SCALE GENOMIC DNA]</scope>
</reference>
<keyword evidence="3" id="KW-1185">Reference proteome</keyword>
<dbReference type="InterPro" id="IPR001245">
    <property type="entry name" value="Ser-Thr/Tyr_kinase_cat_dom"/>
</dbReference>
<name>A0A0E0IP60_ORYNI</name>
<proteinExistence type="predicted"/>
<organism evidence="2">
    <name type="scientific">Oryza nivara</name>
    <name type="common">Indian wild rice</name>
    <name type="synonym">Oryza sativa f. spontanea</name>
    <dbReference type="NCBI Taxonomy" id="4536"/>
    <lineage>
        <taxon>Eukaryota</taxon>
        <taxon>Viridiplantae</taxon>
        <taxon>Streptophyta</taxon>
        <taxon>Embryophyta</taxon>
        <taxon>Tracheophyta</taxon>
        <taxon>Spermatophyta</taxon>
        <taxon>Magnoliopsida</taxon>
        <taxon>Liliopsida</taxon>
        <taxon>Poales</taxon>
        <taxon>Poaceae</taxon>
        <taxon>BOP clade</taxon>
        <taxon>Oryzoideae</taxon>
        <taxon>Oryzeae</taxon>
        <taxon>Oryzinae</taxon>
        <taxon>Oryza</taxon>
    </lineage>
</organism>
<dbReference type="SMART" id="SM00220">
    <property type="entry name" value="S_TKc"/>
    <property type="match status" value="1"/>
</dbReference>
<dbReference type="STRING" id="4536.A0A0E0IP60"/>
<dbReference type="PANTHER" id="PTHR48055:SF64">
    <property type="entry name" value="PROTEIN KINASE DOMAIN-CONTAINING PROTEIN"/>
    <property type="match status" value="1"/>
</dbReference>
<evidence type="ECO:0000259" key="1">
    <source>
        <dbReference type="PROSITE" id="PS50011"/>
    </source>
</evidence>
<dbReference type="Proteomes" id="UP000006591">
    <property type="component" value="Chromosome 10"/>
</dbReference>
<dbReference type="HOGENOM" id="CLU_1226445_0_0_1"/>
<dbReference type="InterPro" id="IPR051564">
    <property type="entry name" value="LRR_receptor-like_kinase"/>
</dbReference>
<dbReference type="GO" id="GO:0005524">
    <property type="term" value="F:ATP binding"/>
    <property type="evidence" value="ECO:0007669"/>
    <property type="project" value="InterPro"/>
</dbReference>
<dbReference type="InterPro" id="IPR011009">
    <property type="entry name" value="Kinase-like_dom_sf"/>
</dbReference>
<dbReference type="GO" id="GO:0004672">
    <property type="term" value="F:protein kinase activity"/>
    <property type="evidence" value="ECO:0007669"/>
    <property type="project" value="InterPro"/>
</dbReference>
<evidence type="ECO:0000313" key="3">
    <source>
        <dbReference type="Proteomes" id="UP000006591"/>
    </source>
</evidence>
<dbReference type="EnsemblPlants" id="ONIVA10G01320.1">
    <property type="protein sequence ID" value="ONIVA10G01320.1"/>
    <property type="gene ID" value="ONIVA10G01320"/>
</dbReference>
<accession>A0A0E0IP60</accession>
<evidence type="ECO:0000313" key="2">
    <source>
        <dbReference type="EnsemblPlants" id="ONIVA10G01320.1"/>
    </source>
</evidence>
<dbReference type="Gene3D" id="1.10.510.10">
    <property type="entry name" value="Transferase(Phosphotransferase) domain 1"/>
    <property type="match status" value="1"/>
</dbReference>
<reference evidence="2" key="1">
    <citation type="submission" date="2015-04" db="UniProtKB">
        <authorList>
            <consortium name="EnsemblPlants"/>
        </authorList>
    </citation>
    <scope>IDENTIFICATION</scope>
    <source>
        <strain evidence="2">SL10</strain>
    </source>
</reference>
<protein>
    <recommendedName>
        <fullName evidence="1">Protein kinase domain-containing protein</fullName>
    </recommendedName>
</protein>
<dbReference type="eggNOG" id="ENOG502QPYS">
    <property type="taxonomic scope" value="Eukaryota"/>
</dbReference>
<dbReference type="PROSITE" id="PS50011">
    <property type="entry name" value="PROTEIN_KINASE_DOM"/>
    <property type="match status" value="1"/>
</dbReference>
<dbReference type="SUPFAM" id="SSF56112">
    <property type="entry name" value="Protein kinase-like (PK-like)"/>
    <property type="match status" value="1"/>
</dbReference>
<dbReference type="GO" id="GO:0016020">
    <property type="term" value="C:membrane"/>
    <property type="evidence" value="ECO:0007669"/>
    <property type="project" value="TreeGrafter"/>
</dbReference>
<dbReference type="Pfam" id="PF07714">
    <property type="entry name" value="PK_Tyr_Ser-Thr"/>
    <property type="match status" value="1"/>
</dbReference>
<dbReference type="Gramene" id="ONIVA10G01320.1">
    <property type="protein sequence ID" value="ONIVA10G01320.1"/>
    <property type="gene ID" value="ONIVA10G01320"/>
</dbReference>
<feature type="domain" description="Protein kinase" evidence="1">
    <location>
        <begin position="1"/>
        <end position="190"/>
    </location>
</feature>